<evidence type="ECO:0000313" key="7">
    <source>
        <dbReference type="EMBL" id="KFX41422.1"/>
    </source>
</evidence>
<dbReference type="GO" id="GO:0050660">
    <property type="term" value="F:flavin adenine dinucleotide binding"/>
    <property type="evidence" value="ECO:0007669"/>
    <property type="project" value="TreeGrafter"/>
</dbReference>
<dbReference type="InterPro" id="IPR011766">
    <property type="entry name" value="TPP_enzyme_TPP-bd"/>
</dbReference>
<dbReference type="GO" id="GO:0003984">
    <property type="term" value="F:acetolactate synthase activity"/>
    <property type="evidence" value="ECO:0007669"/>
    <property type="project" value="TreeGrafter"/>
</dbReference>
<dbReference type="SUPFAM" id="SSF52518">
    <property type="entry name" value="Thiamin diphosphate-binding fold (THDP-binding)"/>
    <property type="match status" value="2"/>
</dbReference>
<dbReference type="AlphaFoldDB" id="A0A093UMB8"/>
<dbReference type="GO" id="GO:0005739">
    <property type="term" value="C:mitochondrion"/>
    <property type="evidence" value="ECO:0007669"/>
    <property type="project" value="TreeGrafter"/>
</dbReference>
<dbReference type="Pfam" id="PF02775">
    <property type="entry name" value="TPP_enzyme_C"/>
    <property type="match status" value="1"/>
</dbReference>
<dbReference type="GO" id="GO:0005948">
    <property type="term" value="C:acetolactate synthase complex"/>
    <property type="evidence" value="ECO:0007669"/>
    <property type="project" value="TreeGrafter"/>
</dbReference>
<dbReference type="EMBL" id="JPOX01000060">
    <property type="protein sequence ID" value="KFX41422.1"/>
    <property type="molecule type" value="Genomic_DNA"/>
</dbReference>
<dbReference type="GO" id="GO:0030976">
    <property type="term" value="F:thiamine pyrophosphate binding"/>
    <property type="evidence" value="ECO:0007669"/>
    <property type="project" value="InterPro"/>
</dbReference>
<dbReference type="InterPro" id="IPR029035">
    <property type="entry name" value="DHS-like_NAD/FAD-binding_dom"/>
</dbReference>
<evidence type="ECO:0000256" key="1">
    <source>
        <dbReference type="ARBA" id="ARBA00007812"/>
    </source>
</evidence>
<name>A0A093UMB8_TALMA</name>
<organism evidence="7">
    <name type="scientific">Talaromyces marneffei PM1</name>
    <dbReference type="NCBI Taxonomy" id="1077442"/>
    <lineage>
        <taxon>Eukaryota</taxon>
        <taxon>Fungi</taxon>
        <taxon>Dikarya</taxon>
        <taxon>Ascomycota</taxon>
        <taxon>Pezizomycotina</taxon>
        <taxon>Eurotiomycetes</taxon>
        <taxon>Eurotiomycetidae</taxon>
        <taxon>Eurotiales</taxon>
        <taxon>Trichocomaceae</taxon>
        <taxon>Talaromyces</taxon>
        <taxon>Talaromyces sect. Talaromyces</taxon>
    </lineage>
</organism>
<dbReference type="Pfam" id="PF02776">
    <property type="entry name" value="TPP_enzyme_N"/>
    <property type="match status" value="1"/>
</dbReference>
<dbReference type="PANTHER" id="PTHR18968:SF164">
    <property type="entry name" value="PYRUVATE DECARBOXYLASE"/>
    <property type="match status" value="1"/>
</dbReference>
<evidence type="ECO:0000259" key="6">
    <source>
        <dbReference type="Pfam" id="PF02776"/>
    </source>
</evidence>
<accession>A0A093UMB8</accession>
<protein>
    <submittedName>
        <fullName evidence="7">Benzoylformate decarboxylase</fullName>
    </submittedName>
</protein>
<reference evidence="7" key="1">
    <citation type="journal article" date="2014" name="PLoS Genet.">
        <title>Signature Gene Expression Reveals Novel Clues to the Molecular Mechanisms of Dimorphic Transition in Penicillium marneffei.</title>
        <authorList>
            <person name="Yang E."/>
            <person name="Wang G."/>
            <person name="Cai J."/>
            <person name="Woo P.C."/>
            <person name="Lau S.K."/>
            <person name="Yuen K.-Y."/>
            <person name="Chow W.-N."/>
            <person name="Lin X."/>
        </authorList>
    </citation>
    <scope>NUCLEOTIDE SEQUENCE [LARGE SCALE GENOMIC DNA]</scope>
    <source>
        <strain evidence="7">PM1</strain>
    </source>
</reference>
<evidence type="ECO:0000256" key="3">
    <source>
        <dbReference type="RuleBase" id="RU362132"/>
    </source>
</evidence>
<dbReference type="InterPro" id="IPR012000">
    <property type="entry name" value="Thiamin_PyroP_enz_cen_dom"/>
</dbReference>
<dbReference type="SUPFAM" id="SSF52467">
    <property type="entry name" value="DHS-like NAD/FAD-binding domain"/>
    <property type="match status" value="1"/>
</dbReference>
<dbReference type="InterPro" id="IPR012001">
    <property type="entry name" value="Thiamin_PyroP_enz_TPP-bd_dom"/>
</dbReference>
<comment type="similarity">
    <text evidence="1 3">Belongs to the TPP enzyme family.</text>
</comment>
<feature type="domain" description="Thiamine pyrophosphate enzyme TPP-binding" evidence="5">
    <location>
        <begin position="433"/>
        <end position="525"/>
    </location>
</feature>
<feature type="domain" description="Thiamine pyrophosphate enzyme central" evidence="4">
    <location>
        <begin position="175"/>
        <end position="305"/>
    </location>
</feature>
<comment type="caution">
    <text evidence="7">The sequence shown here is derived from an EMBL/GenBank/DDBJ whole genome shotgun (WGS) entry which is preliminary data.</text>
</comment>
<dbReference type="PANTHER" id="PTHR18968">
    <property type="entry name" value="THIAMINE PYROPHOSPHATE ENZYMES"/>
    <property type="match status" value="1"/>
</dbReference>
<evidence type="ECO:0000256" key="2">
    <source>
        <dbReference type="ARBA" id="ARBA00023052"/>
    </source>
</evidence>
<feature type="domain" description="Thiamine pyrophosphate enzyme N-terminal TPP-binding" evidence="6">
    <location>
        <begin position="13"/>
        <end position="101"/>
    </location>
</feature>
<gene>
    <name evidence="7" type="ORF">GQ26_0600300</name>
</gene>
<dbReference type="Gene3D" id="3.40.50.970">
    <property type="match status" value="3"/>
</dbReference>
<sequence length="536" mass="58499">MEAFAKRGRKALPKIITCPDEFVALSMADGFARVTNEPQCVIVHVDVGTQGLAGAMHNASRGRVPVLIFAGLSPCTIEGEIKGSRNEFIHWLQDVPDQKEIARQYCRYVTEIKTGRNVKQMANRALQFATSDPKGPVYMYATREVMEEEVSYTSLDQRTWQPTSAIPLPSEGVELIAHAVVHAQSPLLLLGYSGRKPASVASVVSLANRVPRLRVLDTGGSDMCFPANHPASLGFSYGVHESIETADFILVVDCDVPWIPLACHPRPDAHIIHVDLDPLKQQINVFYIPARQRYQADSATALKQLTVYLRDQKELLSILESEPHKRAELRRVRCHSDRIHSIREMALIPSNPRDVPISPHVLISQVRLAVPHDAVFVVEPVTLMSVVYDQIRADLPQSWLNSGGSGLGWSGGGALGARLASDFKARAEGGVSGKIPMLTVVLNNGGWNAPRNSMLLLHPHGHGSQVTNESLHISFKPNPKYAEIANAASGGHARSVSVSTVEQLLEELPGAIEQVTNGGISVLDVQLDFKDGNAKL</sequence>
<dbReference type="CDD" id="cd07035">
    <property type="entry name" value="TPP_PYR_POX_like"/>
    <property type="match status" value="1"/>
</dbReference>
<dbReference type="GO" id="GO:0009099">
    <property type="term" value="P:L-valine biosynthetic process"/>
    <property type="evidence" value="ECO:0007669"/>
    <property type="project" value="TreeGrafter"/>
</dbReference>
<evidence type="ECO:0000259" key="5">
    <source>
        <dbReference type="Pfam" id="PF02775"/>
    </source>
</evidence>
<keyword evidence="2 3" id="KW-0786">Thiamine pyrophosphate</keyword>
<dbReference type="Pfam" id="PF00205">
    <property type="entry name" value="TPP_enzyme_M"/>
    <property type="match status" value="1"/>
</dbReference>
<dbReference type="InterPro" id="IPR045229">
    <property type="entry name" value="TPP_enz"/>
</dbReference>
<dbReference type="Gene3D" id="3.40.50.1220">
    <property type="entry name" value="TPP-binding domain"/>
    <property type="match status" value="1"/>
</dbReference>
<proteinExistence type="inferred from homology"/>
<dbReference type="GO" id="GO:0009097">
    <property type="term" value="P:isoleucine biosynthetic process"/>
    <property type="evidence" value="ECO:0007669"/>
    <property type="project" value="TreeGrafter"/>
</dbReference>
<dbReference type="InterPro" id="IPR029061">
    <property type="entry name" value="THDP-binding"/>
</dbReference>
<dbReference type="GO" id="GO:0000287">
    <property type="term" value="F:magnesium ion binding"/>
    <property type="evidence" value="ECO:0007669"/>
    <property type="project" value="InterPro"/>
</dbReference>
<evidence type="ECO:0000259" key="4">
    <source>
        <dbReference type="Pfam" id="PF00205"/>
    </source>
</evidence>